<dbReference type="AlphaFoldDB" id="A0A2A5RIH5"/>
<feature type="domain" description="Phage tail base-plate attachment protein C-terminal barrel" evidence="4">
    <location>
        <begin position="226"/>
        <end position="369"/>
    </location>
</feature>
<feature type="domain" description="Phage tail base-plate attachment protein N0" evidence="3">
    <location>
        <begin position="112"/>
        <end position="197"/>
    </location>
</feature>
<sequence length="372" mass="41497">MLEYNLFENFNPNVLNQNSYVIAGGNFVKPPTPLPIARGVVMGYELWATGYEYTSTATLSGEAEVGNIIQVLTNDTYSMAISSSSNITFDINYLYLITDIDDSNKATLKNYFWACIDGLEIPTSLLTSKTTAAIFNSILTSSSISLMVHGNYMNTNEVSQAISWNRKSETDSAEDVAKDLFRIAKIQPLTFFQDRKFTNQSGDIITLKNGIFVGLTGTKWTRTPKTTRVDFKDNPSTETETIVERSNYNYIDVYIKDSTGKYPLTPTSYTINSSNVLVPLASYSGDGSDLPSQRIVKTSFYDEAPSAAEIKSEITGDTIITKIYFNQSKLQPLQVNDLVEIWYDGILYSGYISDRCLTDSSDRLLFIEGVKK</sequence>
<evidence type="ECO:0000313" key="6">
    <source>
        <dbReference type="Proteomes" id="UP000218181"/>
    </source>
</evidence>
<evidence type="ECO:0000259" key="4">
    <source>
        <dbReference type="Pfam" id="PF20955"/>
    </source>
</evidence>
<name>A0A2A5RIH5_9LACT</name>
<dbReference type="InterPro" id="IPR043075">
    <property type="entry name" value="Gp16_dom1_2"/>
</dbReference>
<gene>
    <name evidence="5" type="ORF">RT41_GL000640</name>
</gene>
<dbReference type="Proteomes" id="UP000218181">
    <property type="component" value="Unassembled WGS sequence"/>
</dbReference>
<dbReference type="Gene3D" id="2.30.300.20">
    <property type="match status" value="1"/>
</dbReference>
<dbReference type="EMBL" id="JXJU01000019">
    <property type="protein sequence ID" value="PCR98856.1"/>
    <property type="molecule type" value="Genomic_DNA"/>
</dbReference>
<reference evidence="5 6" key="1">
    <citation type="submission" date="2014-12" db="EMBL/GenBank/DDBJ databases">
        <title>Draft genome sequences of 10 type strains of Lactococcus.</title>
        <authorList>
            <person name="Sun Z."/>
            <person name="Zhong Z."/>
            <person name="Liu W."/>
            <person name="Zhang W."/>
            <person name="Zhang H."/>
        </authorList>
    </citation>
    <scope>NUCLEOTIDE SEQUENCE [LARGE SCALE GENOMIC DNA]</scope>
    <source>
        <strain evidence="5 6">JCM 16395</strain>
    </source>
</reference>
<dbReference type="InterPro" id="IPR048783">
    <property type="entry name" value="Caud_bapl16_3rd"/>
</dbReference>
<proteinExistence type="predicted"/>
<organism evidence="5 6">
    <name type="scientific">Lactococcus fujiensis JCM 16395</name>
    <dbReference type="NCBI Taxonomy" id="1291764"/>
    <lineage>
        <taxon>Bacteria</taxon>
        <taxon>Bacillati</taxon>
        <taxon>Bacillota</taxon>
        <taxon>Bacilli</taxon>
        <taxon>Lactobacillales</taxon>
        <taxon>Streptococcaceae</taxon>
        <taxon>Lactococcus</taxon>
    </lineage>
</organism>
<dbReference type="STRING" id="1291764.GCA_001311235_02794"/>
<keyword evidence="6" id="KW-1185">Reference proteome</keyword>
<dbReference type="Pfam" id="PF20953">
    <property type="entry name" value="Caud_bapl16_3rd"/>
    <property type="match status" value="1"/>
</dbReference>
<dbReference type="InterPro" id="IPR031861">
    <property type="entry name" value="Caud_bapl16_1st"/>
</dbReference>
<dbReference type="Pfam" id="PF20955">
    <property type="entry name" value="Caud_bapl16_4th"/>
    <property type="match status" value="1"/>
</dbReference>
<protein>
    <submittedName>
        <fullName evidence="5">Uncharacterized protein</fullName>
    </submittedName>
</protein>
<evidence type="ECO:0000259" key="1">
    <source>
        <dbReference type="Pfam" id="PF16792"/>
    </source>
</evidence>
<feature type="domain" description="Phage tail base-plate attachment protein C-terminal insertion" evidence="2">
    <location>
        <begin position="241"/>
        <end position="315"/>
    </location>
</feature>
<dbReference type="RefSeq" id="WP_096819095.1">
    <property type="nucleotide sequence ID" value="NZ_JXJU01000019.1"/>
</dbReference>
<comment type="caution">
    <text evidence="5">The sequence shown here is derived from an EMBL/GenBank/DDBJ whole genome shotgun (WGS) entry which is preliminary data.</text>
</comment>
<evidence type="ECO:0000259" key="2">
    <source>
        <dbReference type="Pfam" id="PF20953"/>
    </source>
</evidence>
<dbReference type="Pfam" id="PF16792">
    <property type="entry name" value="Caud_bapl16_1st"/>
    <property type="match status" value="1"/>
</dbReference>
<evidence type="ECO:0000259" key="3">
    <source>
        <dbReference type="Pfam" id="PF20954"/>
    </source>
</evidence>
<dbReference type="Gene3D" id="3.55.50.50">
    <property type="entry name" value="Baseplate protein Gp16, domain 2"/>
    <property type="match status" value="1"/>
</dbReference>
<dbReference type="OrthoDB" id="8477092at2"/>
<dbReference type="Gene3D" id="3.30.1920.20">
    <property type="match status" value="1"/>
</dbReference>
<dbReference type="Pfam" id="PF20954">
    <property type="entry name" value="Caud_bapl16_2nd"/>
    <property type="match status" value="1"/>
</dbReference>
<dbReference type="InterPro" id="IPR043073">
    <property type="entry name" value="Gp16_domD4"/>
</dbReference>
<feature type="domain" description="Phage tail base-plate attachment protein N-terminal barrel" evidence="1">
    <location>
        <begin position="1"/>
        <end position="109"/>
    </location>
</feature>
<evidence type="ECO:0000313" key="5">
    <source>
        <dbReference type="EMBL" id="PCR98856.1"/>
    </source>
</evidence>
<accession>A0A2A5RIH5</accession>
<dbReference type="InterPro" id="IPR048784">
    <property type="entry name" value="Caud_bapl16_2nd"/>
</dbReference>
<dbReference type="InterPro" id="IPR048782">
    <property type="entry name" value="Caud_bapl16_4th"/>
</dbReference>